<evidence type="ECO:0000313" key="2">
    <source>
        <dbReference type="EMBL" id="KXG46654.1"/>
    </source>
</evidence>
<dbReference type="AlphaFoldDB" id="A0A135LCF8"/>
<gene>
    <name evidence="2" type="ORF">PGRI_055100</name>
</gene>
<organism evidence="2 3">
    <name type="scientific">Penicillium patulum</name>
    <name type="common">Penicillium griseofulvum</name>
    <dbReference type="NCBI Taxonomy" id="5078"/>
    <lineage>
        <taxon>Eukaryota</taxon>
        <taxon>Fungi</taxon>
        <taxon>Dikarya</taxon>
        <taxon>Ascomycota</taxon>
        <taxon>Pezizomycotina</taxon>
        <taxon>Eurotiomycetes</taxon>
        <taxon>Eurotiomycetidae</taxon>
        <taxon>Eurotiales</taxon>
        <taxon>Aspergillaceae</taxon>
        <taxon>Penicillium</taxon>
    </lineage>
</organism>
<sequence>MASQPGLTNKEATMGSREPTSTRPKLAETPSTSHSPQRTDSPSTGLQATEVSADKLLTTSRAGMPFYERAPTPQYTDRRRDAASDSSSDSAHFIKPITTDSTIPSELHSRRVDLDDFSVPLDARVLNAPSFRQLKAALNQLKDQLSSPNPPSSQFLYLQDPGKKLFSKIKDDEELFPGVRLKISYFRREVLFKVMPGHQHDSIIGVFSQTIAIQLFLMGLSNDNGAFVSRPSPRTQGVSVAKKPDWWLSPADIFDGMGGGGGIPYPGP</sequence>
<feature type="compositionally biased region" description="Polar residues" evidence="1">
    <location>
        <begin position="1"/>
        <end position="11"/>
    </location>
</feature>
<feature type="region of interest" description="Disordered" evidence="1">
    <location>
        <begin position="1"/>
        <end position="97"/>
    </location>
</feature>
<keyword evidence="3" id="KW-1185">Reference proteome</keyword>
<protein>
    <submittedName>
        <fullName evidence="2">Uncharacterized protein</fullName>
    </submittedName>
</protein>
<proteinExistence type="predicted"/>
<comment type="caution">
    <text evidence="2">The sequence shown here is derived from an EMBL/GenBank/DDBJ whole genome shotgun (WGS) entry which is preliminary data.</text>
</comment>
<accession>A0A135LCF8</accession>
<dbReference type="EMBL" id="LHQR01000069">
    <property type="protein sequence ID" value="KXG46654.1"/>
    <property type="molecule type" value="Genomic_DNA"/>
</dbReference>
<feature type="compositionally biased region" description="Polar residues" evidence="1">
    <location>
        <begin position="18"/>
        <end position="50"/>
    </location>
</feature>
<dbReference type="GeneID" id="63708523"/>
<dbReference type="OrthoDB" id="76567at2759"/>
<dbReference type="Proteomes" id="UP000070168">
    <property type="component" value="Unassembled WGS sequence"/>
</dbReference>
<name>A0A135LCF8_PENPA</name>
<evidence type="ECO:0000313" key="3">
    <source>
        <dbReference type="Proteomes" id="UP000070168"/>
    </source>
</evidence>
<dbReference type="RefSeq" id="XP_040645190.1">
    <property type="nucleotide sequence ID" value="XM_040793223.1"/>
</dbReference>
<reference evidence="2 3" key="1">
    <citation type="journal article" date="2016" name="BMC Genomics">
        <title>Genome sequencing and secondary metabolism of the postharvest pathogen Penicillium griseofulvum.</title>
        <authorList>
            <person name="Banani H."/>
            <person name="Marcet-Houben M."/>
            <person name="Ballester A.R."/>
            <person name="Abbruscato P."/>
            <person name="Gonzalez-Candelas L."/>
            <person name="Gabaldon T."/>
            <person name="Spadaro D."/>
        </authorList>
    </citation>
    <scope>NUCLEOTIDE SEQUENCE [LARGE SCALE GENOMIC DNA]</scope>
    <source>
        <strain evidence="2 3">PG3</strain>
    </source>
</reference>
<evidence type="ECO:0000256" key="1">
    <source>
        <dbReference type="SAM" id="MobiDB-lite"/>
    </source>
</evidence>